<dbReference type="InterPro" id="IPR057207">
    <property type="entry name" value="FBXL15_LRR"/>
</dbReference>
<dbReference type="PANTHER" id="PTHR13382">
    <property type="entry name" value="MITOCHONDRIAL ATP SYNTHASE COUPLING FACTOR B"/>
    <property type="match status" value="1"/>
</dbReference>
<dbReference type="EMBL" id="FN649727">
    <property type="protein sequence ID" value="CBJ48464.1"/>
    <property type="molecule type" value="Genomic_DNA"/>
</dbReference>
<evidence type="ECO:0000259" key="2">
    <source>
        <dbReference type="Pfam" id="PF25372"/>
    </source>
</evidence>
<evidence type="ECO:0000313" key="3">
    <source>
        <dbReference type="EMBL" id="CBJ48464.1"/>
    </source>
</evidence>
<keyword evidence="4" id="KW-1185">Reference proteome</keyword>
<dbReference type="SMART" id="SM00367">
    <property type="entry name" value="LRR_CC"/>
    <property type="match status" value="4"/>
</dbReference>
<accession>D7FQD2</accession>
<dbReference type="InterPro" id="IPR032675">
    <property type="entry name" value="LRR_dom_sf"/>
</dbReference>
<dbReference type="InterPro" id="IPR050648">
    <property type="entry name" value="F-box_LRR-repeat"/>
</dbReference>
<dbReference type="Pfam" id="PF25372">
    <property type="entry name" value="DUF7885"/>
    <property type="match status" value="1"/>
</dbReference>
<organism evidence="3 4">
    <name type="scientific">Ectocarpus siliculosus</name>
    <name type="common">Brown alga</name>
    <name type="synonym">Conferva siliculosa</name>
    <dbReference type="NCBI Taxonomy" id="2880"/>
    <lineage>
        <taxon>Eukaryota</taxon>
        <taxon>Sar</taxon>
        <taxon>Stramenopiles</taxon>
        <taxon>Ochrophyta</taxon>
        <taxon>PX clade</taxon>
        <taxon>Phaeophyceae</taxon>
        <taxon>Ectocarpales</taxon>
        <taxon>Ectocarpaceae</taxon>
        <taxon>Ectocarpus</taxon>
    </lineage>
</organism>
<name>D7FQD2_ECTSI</name>
<dbReference type="PANTHER" id="PTHR13382:SF46">
    <property type="entry name" value="LEUCINE-RICH REPEAT-CONTAINING PROTEIN"/>
    <property type="match status" value="1"/>
</dbReference>
<dbReference type="GO" id="GO:0005737">
    <property type="term" value="C:cytoplasm"/>
    <property type="evidence" value="ECO:0007669"/>
    <property type="project" value="TreeGrafter"/>
</dbReference>
<feature type="domain" description="F-box/LRR-repeat protein 15-like leucin rich repeat" evidence="2">
    <location>
        <begin position="117"/>
        <end position="260"/>
    </location>
</feature>
<dbReference type="Proteomes" id="UP000002630">
    <property type="component" value="Linkage Group LG02"/>
</dbReference>
<reference evidence="3 4" key="1">
    <citation type="journal article" date="2010" name="Nature">
        <title>The Ectocarpus genome and the independent evolution of multicellularity in brown algae.</title>
        <authorList>
            <person name="Cock J.M."/>
            <person name="Sterck L."/>
            <person name="Rouze P."/>
            <person name="Scornet D."/>
            <person name="Allen A.E."/>
            <person name="Amoutzias G."/>
            <person name="Anthouard V."/>
            <person name="Artiguenave F."/>
            <person name="Aury J.M."/>
            <person name="Badger J.H."/>
            <person name="Beszteri B."/>
            <person name="Billiau K."/>
            <person name="Bonnet E."/>
            <person name="Bothwell J.H."/>
            <person name="Bowler C."/>
            <person name="Boyen C."/>
            <person name="Brownlee C."/>
            <person name="Carrano C.J."/>
            <person name="Charrier B."/>
            <person name="Cho G.Y."/>
            <person name="Coelho S.M."/>
            <person name="Collen J."/>
            <person name="Corre E."/>
            <person name="Da Silva C."/>
            <person name="Delage L."/>
            <person name="Delaroque N."/>
            <person name="Dittami S.M."/>
            <person name="Doulbeau S."/>
            <person name="Elias M."/>
            <person name="Farnham G."/>
            <person name="Gachon C.M."/>
            <person name="Gschloessl B."/>
            <person name="Heesch S."/>
            <person name="Jabbari K."/>
            <person name="Jubin C."/>
            <person name="Kawai H."/>
            <person name="Kimura K."/>
            <person name="Kloareg B."/>
            <person name="Kupper F.C."/>
            <person name="Lang D."/>
            <person name="Le Bail A."/>
            <person name="Leblanc C."/>
            <person name="Lerouge P."/>
            <person name="Lohr M."/>
            <person name="Lopez P.J."/>
            <person name="Martens C."/>
            <person name="Maumus F."/>
            <person name="Michel G."/>
            <person name="Miranda-Saavedra D."/>
            <person name="Morales J."/>
            <person name="Moreau H."/>
            <person name="Motomura T."/>
            <person name="Nagasato C."/>
            <person name="Napoli C.A."/>
            <person name="Nelson D.R."/>
            <person name="Nyvall-Collen P."/>
            <person name="Peters A.F."/>
            <person name="Pommier C."/>
            <person name="Potin P."/>
            <person name="Poulain J."/>
            <person name="Quesneville H."/>
            <person name="Read B."/>
            <person name="Rensing S.A."/>
            <person name="Ritter A."/>
            <person name="Rousvoal S."/>
            <person name="Samanta M."/>
            <person name="Samson G."/>
            <person name="Schroeder D.C."/>
            <person name="Segurens B."/>
            <person name="Strittmatter M."/>
            <person name="Tonon T."/>
            <person name="Tregear J.W."/>
            <person name="Valentin K."/>
            <person name="von Dassow P."/>
            <person name="Yamagishi T."/>
            <person name="Van de Peer Y."/>
            <person name="Wincker P."/>
        </authorList>
    </citation>
    <scope>NUCLEOTIDE SEQUENCE [LARGE SCALE GENOMIC DNA]</scope>
    <source>
        <strain evidence="4">Ec32 / CCAP1310/4</strain>
    </source>
</reference>
<sequence>MNFVRSNEWVSRRRARGGSFDSPAVRVNIVDRRTGPASSGVRSGSEREVEIPTLGILCLRSLESSLGKGLATFDLQDLPLGLAETVYDFVASAGSRMAHMEILRALAPILRQHVSSLDFSRAKIVGDSALLELANGCDSSLVQLNLSSCCFITDGALLATLLKCPGVKDLTLSGCRGITDETAYHLPHRCTKLTTLNLAGLEGITGSGVAYIAYLPALEQLCLARCNVSDAAVVAITTGVCRQSLRWLDLTCTAISAAAAASLRDLQRLEYLALSSTSMSAMSVAALARDLRLPAFLPEAPKTRARSSRALLLGSKWSETQLRSLPKKRAATTAATAAGAPAKSWRNSIASVICYERDGPSKAMRLIGAASRVSSSSSSPCADDLVEVGFRDDGIEEGGRKLLLNLVQGIVRLWPAVPSR</sequence>
<dbReference type="Gene3D" id="3.80.10.10">
    <property type="entry name" value="Ribonuclease Inhibitor"/>
    <property type="match status" value="1"/>
</dbReference>
<dbReference type="EMBL" id="FN648375">
    <property type="protein sequence ID" value="CBJ48464.1"/>
    <property type="molecule type" value="Genomic_DNA"/>
</dbReference>
<gene>
    <name evidence="3" type="ORF">Esi_0002_0291</name>
</gene>
<protein>
    <submittedName>
        <fullName evidence="3">Hypothetical leucine rich repeat protein</fullName>
    </submittedName>
</protein>
<keyword evidence="1" id="KW-0833">Ubl conjugation pathway</keyword>
<proteinExistence type="predicted"/>
<dbReference type="InterPro" id="IPR006553">
    <property type="entry name" value="Leu-rich_rpt_Cys-con_subtyp"/>
</dbReference>
<dbReference type="STRING" id="2880.D7FQD2"/>
<dbReference type="AlphaFoldDB" id="D7FQD2"/>
<evidence type="ECO:0000256" key="1">
    <source>
        <dbReference type="ARBA" id="ARBA00022786"/>
    </source>
</evidence>
<dbReference type="SUPFAM" id="SSF52047">
    <property type="entry name" value="RNI-like"/>
    <property type="match status" value="1"/>
</dbReference>
<evidence type="ECO:0000313" key="4">
    <source>
        <dbReference type="Proteomes" id="UP000002630"/>
    </source>
</evidence>
<dbReference type="InParanoid" id="D7FQD2"/>
<dbReference type="OrthoDB" id="10257471at2759"/>
<dbReference type="eggNOG" id="KOG4341">
    <property type="taxonomic scope" value="Eukaryota"/>
</dbReference>